<dbReference type="Gene3D" id="1.10.287.280">
    <property type="match status" value="1"/>
</dbReference>
<dbReference type="GO" id="GO:0006390">
    <property type="term" value="P:mitochondrial transcription"/>
    <property type="evidence" value="ECO:0007669"/>
    <property type="project" value="TreeGrafter"/>
</dbReference>
<evidence type="ECO:0000256" key="12">
    <source>
        <dbReference type="SAM" id="MobiDB-lite"/>
    </source>
</evidence>
<dbReference type="VEuPathDB" id="FungiDB:AAP_03249"/>
<evidence type="ECO:0000256" key="8">
    <source>
        <dbReference type="ARBA" id="ARBA00023128"/>
    </source>
</evidence>
<dbReference type="EMBL" id="AZGZ01000013">
    <property type="protein sequence ID" value="KZZ91543.1"/>
    <property type="molecule type" value="Genomic_DNA"/>
</dbReference>
<protein>
    <recommendedName>
        <fullName evidence="11">DNA-directed RNA polymerase</fullName>
        <ecNumber evidence="11">2.7.7.6</ecNumber>
    </recommendedName>
</protein>
<dbReference type="Gene3D" id="1.10.150.20">
    <property type="entry name" value="5' to 3' exonuclease, C-terminal subdomain"/>
    <property type="match status" value="1"/>
</dbReference>
<dbReference type="InterPro" id="IPR002092">
    <property type="entry name" value="DNA-dir_Rpol_phage-type"/>
</dbReference>
<dbReference type="InterPro" id="IPR046950">
    <property type="entry name" value="DNA-dir_Rpol_C_phage-type"/>
</dbReference>
<dbReference type="FunFam" id="1.10.287.280:FF:000001">
    <property type="entry name" value="DNA-directed RNA polymerase"/>
    <property type="match status" value="1"/>
</dbReference>
<dbReference type="OrthoDB" id="276422at2759"/>
<dbReference type="FunFam" id="1.10.150.20:FF:000041">
    <property type="entry name" value="DNA-directed RNA polymerase"/>
    <property type="match status" value="1"/>
</dbReference>
<proteinExistence type="inferred from homology"/>
<dbReference type="InterPro" id="IPR029262">
    <property type="entry name" value="RPOL_N"/>
</dbReference>
<keyword evidence="8" id="KW-0496">Mitochondrion</keyword>
<dbReference type="SUPFAM" id="SSF56672">
    <property type="entry name" value="DNA/RNA polymerases"/>
    <property type="match status" value="1"/>
</dbReference>
<dbReference type="Gene3D" id="1.10.1320.10">
    <property type="entry name" value="DNA-directed RNA polymerase, N-terminal domain"/>
    <property type="match status" value="1"/>
</dbReference>
<comment type="catalytic activity">
    <reaction evidence="10 11">
        <text>RNA(n) + a ribonucleoside 5'-triphosphate = RNA(n+1) + diphosphate</text>
        <dbReference type="Rhea" id="RHEA:21248"/>
        <dbReference type="Rhea" id="RHEA-COMP:14527"/>
        <dbReference type="Rhea" id="RHEA-COMP:17342"/>
        <dbReference type="ChEBI" id="CHEBI:33019"/>
        <dbReference type="ChEBI" id="CHEBI:61557"/>
        <dbReference type="ChEBI" id="CHEBI:140395"/>
        <dbReference type="EC" id="2.7.7.6"/>
    </reaction>
</comment>
<dbReference type="SMART" id="SM01311">
    <property type="entry name" value="RPOL_N"/>
    <property type="match status" value="1"/>
</dbReference>
<dbReference type="EC" id="2.7.7.6" evidence="11"/>
<comment type="caution">
    <text evidence="14">The sequence shown here is derived from an EMBL/GenBank/DDBJ whole genome shotgun (WGS) entry which is preliminary data.</text>
</comment>
<dbReference type="PROSITE" id="PS00900">
    <property type="entry name" value="RNA_POL_PHAGE_1"/>
    <property type="match status" value="1"/>
</dbReference>
<evidence type="ECO:0000256" key="3">
    <source>
        <dbReference type="ARBA" id="ARBA00009493"/>
    </source>
</evidence>
<keyword evidence="15" id="KW-1185">Reference proteome</keyword>
<feature type="region of interest" description="Disordered" evidence="12">
    <location>
        <begin position="281"/>
        <end position="311"/>
    </location>
</feature>
<accession>A0A162ICL6</accession>
<dbReference type="PANTHER" id="PTHR10102">
    <property type="entry name" value="DNA-DIRECTED RNA POLYMERASE, MITOCHONDRIAL"/>
    <property type="match status" value="1"/>
</dbReference>
<evidence type="ECO:0000313" key="14">
    <source>
        <dbReference type="EMBL" id="KZZ91543.1"/>
    </source>
</evidence>
<evidence type="ECO:0000256" key="2">
    <source>
        <dbReference type="ARBA" id="ARBA00004173"/>
    </source>
</evidence>
<dbReference type="InterPro" id="IPR043502">
    <property type="entry name" value="DNA/RNA_pol_sf"/>
</dbReference>
<dbReference type="GO" id="GO:0003899">
    <property type="term" value="F:DNA-directed RNA polymerase activity"/>
    <property type="evidence" value="ECO:0007669"/>
    <property type="project" value="UniProtKB-EC"/>
</dbReference>
<dbReference type="Proteomes" id="UP000242877">
    <property type="component" value="Unassembled WGS sequence"/>
</dbReference>
<comment type="function">
    <text evidence="1 11">DNA-dependent RNA polymerase catalyzes the transcription of DNA into RNA using the four ribonucleoside triphosphates as substrates.</text>
</comment>
<reference evidence="14 15" key="1">
    <citation type="journal article" date="2016" name="Genome Biol. Evol.">
        <title>Divergent and convergent evolution of fungal pathogenicity.</title>
        <authorList>
            <person name="Shang Y."/>
            <person name="Xiao G."/>
            <person name="Zheng P."/>
            <person name="Cen K."/>
            <person name="Zhan S."/>
            <person name="Wang C."/>
        </authorList>
    </citation>
    <scope>NUCLEOTIDE SEQUENCE [LARGE SCALE GENOMIC DNA]</scope>
    <source>
        <strain evidence="14 15">ARSEF 7405</strain>
    </source>
</reference>
<dbReference type="InterPro" id="IPR024075">
    <property type="entry name" value="DNA-dir_RNA_pol_helix_hairp_sf"/>
</dbReference>
<evidence type="ECO:0000256" key="7">
    <source>
        <dbReference type="ARBA" id="ARBA00022946"/>
    </source>
</evidence>
<evidence type="ECO:0000256" key="5">
    <source>
        <dbReference type="ARBA" id="ARBA00022679"/>
    </source>
</evidence>
<evidence type="ECO:0000256" key="4">
    <source>
        <dbReference type="ARBA" id="ARBA00022478"/>
    </source>
</evidence>
<keyword evidence="4 11" id="KW-0240">DNA-directed RNA polymerase</keyword>
<comment type="subcellular location">
    <subcellularLocation>
        <location evidence="2">Mitochondrion</location>
    </subcellularLocation>
</comment>
<keyword evidence="5 11" id="KW-0808">Transferase</keyword>
<dbReference type="Gene3D" id="1.10.287.260">
    <property type="match status" value="1"/>
</dbReference>
<dbReference type="Pfam" id="PF00940">
    <property type="entry name" value="RNA_pol"/>
    <property type="match status" value="1"/>
</dbReference>
<feature type="region of interest" description="Disordered" evidence="12">
    <location>
        <begin position="1343"/>
        <end position="1379"/>
    </location>
</feature>
<keyword evidence="7" id="KW-0809">Transit peptide</keyword>
<evidence type="ECO:0000313" key="15">
    <source>
        <dbReference type="Proteomes" id="UP000242877"/>
    </source>
</evidence>
<feature type="compositionally biased region" description="Acidic residues" evidence="12">
    <location>
        <begin position="301"/>
        <end position="311"/>
    </location>
</feature>
<evidence type="ECO:0000256" key="1">
    <source>
        <dbReference type="ARBA" id="ARBA00004026"/>
    </source>
</evidence>
<dbReference type="PROSITE" id="PS00489">
    <property type="entry name" value="RNA_POL_PHAGE_2"/>
    <property type="match status" value="1"/>
</dbReference>
<feature type="domain" description="DNA-directed RNA polymerase N-terminal" evidence="13">
    <location>
        <begin position="372"/>
        <end position="693"/>
    </location>
</feature>
<organism evidence="14 15">
    <name type="scientific">Ascosphaera apis ARSEF 7405</name>
    <dbReference type="NCBI Taxonomy" id="392613"/>
    <lineage>
        <taxon>Eukaryota</taxon>
        <taxon>Fungi</taxon>
        <taxon>Dikarya</taxon>
        <taxon>Ascomycota</taxon>
        <taxon>Pezizomycotina</taxon>
        <taxon>Eurotiomycetes</taxon>
        <taxon>Eurotiomycetidae</taxon>
        <taxon>Onygenales</taxon>
        <taxon>Ascosphaeraceae</taxon>
        <taxon>Ascosphaera</taxon>
    </lineage>
</organism>
<dbReference type="GO" id="GO:0034245">
    <property type="term" value="C:mitochondrial DNA-directed RNA polymerase complex"/>
    <property type="evidence" value="ECO:0007669"/>
    <property type="project" value="TreeGrafter"/>
</dbReference>
<dbReference type="InterPro" id="IPR037159">
    <property type="entry name" value="RNA_POL_N_sf"/>
</dbReference>
<evidence type="ECO:0000256" key="11">
    <source>
        <dbReference type="RuleBase" id="RU003805"/>
    </source>
</evidence>
<comment type="similarity">
    <text evidence="3 11">Belongs to the phage and mitochondrial RNA polymerase family.</text>
</comment>
<keyword evidence="9 11" id="KW-0804">Transcription</keyword>
<feature type="region of interest" description="Disordered" evidence="12">
    <location>
        <begin position="30"/>
        <end position="63"/>
    </location>
</feature>
<evidence type="ECO:0000259" key="13">
    <source>
        <dbReference type="SMART" id="SM01311"/>
    </source>
</evidence>
<evidence type="ECO:0000256" key="9">
    <source>
        <dbReference type="ARBA" id="ARBA00023163"/>
    </source>
</evidence>
<keyword evidence="6 11" id="KW-0548">Nucleotidyltransferase</keyword>
<dbReference type="Pfam" id="PF14700">
    <property type="entry name" value="RPOL_N"/>
    <property type="match status" value="1"/>
</dbReference>
<dbReference type="GO" id="GO:0001018">
    <property type="term" value="F:mitochondrial promoter sequence-specific DNA binding"/>
    <property type="evidence" value="ECO:0007669"/>
    <property type="project" value="TreeGrafter"/>
</dbReference>
<evidence type="ECO:0000256" key="6">
    <source>
        <dbReference type="ARBA" id="ARBA00022695"/>
    </source>
</evidence>
<evidence type="ECO:0000256" key="10">
    <source>
        <dbReference type="ARBA" id="ARBA00048552"/>
    </source>
</evidence>
<dbReference type="PANTHER" id="PTHR10102:SF0">
    <property type="entry name" value="DNA-DIRECTED RNA POLYMERASE, MITOCHONDRIAL"/>
    <property type="match status" value="1"/>
</dbReference>
<gene>
    <name evidence="14" type="ORF">AAP_03249</name>
</gene>
<sequence>MLSRIPQRRLPLRRLNWPSRWRPTPSATSLFVRHHSESSSSSTRLGQASGRPSLKTQLPHDASHQTNRLMATAVSDPVGAHLDGFEPGMSYLQSQLQDPFGQSLTSDPSIVILQDQLETQPISLRSTRGIGGQVNEIIANFDVCLGAGMFKRAEQIIEKLKTVYPLSSPEMLDLHNRYLGRIVSYMMYHHQTTLVTETEAFFAKAVKSGLQVDSISYAWMLKMALRMNQSYRRVRIVTAYWEMAKDAEAEEEVLNVPILSAWDLNMLAEICASDFQPIQSSQTTSASELEADAEQTKSEESELESDNELEEPPISQKVLYALPEILAVNQKGLGLEAVRNSLSMFDSDGESIPYPDHLEGSKEYKDEVYAQMRQRKLESDGVAAAIKRWTAERENLKSTGIPLSQRSIGAIMAQWHQDIALEIEAELTVIEEVEKKDFITGADHDHLNLAPYLRIIGSDKLAAISILATLNGVARIGVEKGVKAGNLVTMIGSAIYDEFACEQLRRNHDVLYGDEKARKRFLKDLFQPKNKPFIKQRVHALICKANQQTNPIEWSPVVEAKIGALLASFVMSCCKVPVEIYNHDTGKKTISMQPAFNRIYALERGRRIGKVVLHEKLISKLQSEPPASLLAKHLPMVAPPRPWAGVYNGGFLDHMSSLARVKKTDRTQLNYIEAAADRGRLDKVFAGLTVLGRTGWRVNQDVLKVMIEAWNSGEPIACLAPAHPKIDYPEKPDTDDKEALKKYNRKMRLAENLKMSYHSQRCFQNFQIEIARAYRNETFYLPHNLDFRGRAYPLVPYFNQMGPDNCRGLLLFSKGRRLGERGLRWLKIHLANLYGFDKASFNEREQFTMDHMDDVMDSADNGLKGRKWWLQAEDPFQCLAACIEVTKAMRLEDPTQYISHLPVHQDGSCNGLQHYAALGGDVVGAQQVNLAPSDRPSDIYTAVAEFVKKSVKDDLQLPKKNKDQELAVMLDGKITRKVVKQTVMTNVYGVTFLGAIRQVRKQLDDLYPEIKESGTAGQAATYITKKIFAALGSMFSGAHDIQFWFGDCASRVTSSLSPAQIKDIVAKAATPIPKGLTRTERTRLEKARIPEQHFRSPIIWTTPLNLPVVQPYRENKVRIVNTNMQALSIQEPNASDVVSKRKQLQAFPPNFIHSLDATHMLMSAVKCDELGLAFSAVHDSFWTHAADIDTMNRVLRDAFVQLHSQDLIQRLADEFKTRYGDHLYLAKVKQSSDIGQRILAWRDRNSLTRVEELDLEFKRWMLLRSKDPAKQEEGRQMDTPAALFAADKHSKDQLQAVKSLGVAMIGEQEGTHAQVKQAAESPADELSSEDADIFSTLDANLEHEAEESEEAAMEQATAEKAAKSKKKGSGKGTRSATTKDGKDKLVWLWLPCEFPDVPKKGAFDVSSLKDSEYFFS</sequence>
<name>A0A162ICL6_9EURO</name>